<dbReference type="InterPro" id="IPR015927">
    <property type="entry name" value="Peptidase_S24_S26A/B/C"/>
</dbReference>
<evidence type="ECO:0000256" key="1">
    <source>
        <dbReference type="SAM" id="Phobius"/>
    </source>
</evidence>
<dbReference type="Pfam" id="PF00717">
    <property type="entry name" value="Peptidase_S24"/>
    <property type="match status" value="1"/>
</dbReference>
<sequence length="243" mass="26277">MLVRRVVGDSMAPSLRAGDIVLTWRRPPQNGHVVVAWQAGREVIKRVAAVKKDRVYLLGDNPDVSSDSRDYGWVKSGDILGVVMLRFGTVKATRAPRPTVPSLVAVPYGLALYTVLVLVYQLLNVSDLAYFIQWKVTGGNLLAVRLAVVAVLLAQLLALPFWLRMRISPALRTFSLACGLLFYGGLFIFNAAAWVSGISLERGAMLFGSLSPLSAAVSSLVLLAAAVWSYAILDGPKVAGRLK</sequence>
<evidence type="ECO:0000313" key="4">
    <source>
        <dbReference type="Proteomes" id="UP000289269"/>
    </source>
</evidence>
<accession>A0A4Q0AKL0</accession>
<keyword evidence="1" id="KW-0472">Membrane</keyword>
<evidence type="ECO:0000313" key="3">
    <source>
        <dbReference type="EMBL" id="RWZ82024.1"/>
    </source>
</evidence>
<dbReference type="Proteomes" id="UP000289269">
    <property type="component" value="Unassembled WGS sequence"/>
</dbReference>
<organism evidence="3 4">
    <name type="scientific">Candidatus Chaera renei</name>
    <dbReference type="NCBI Taxonomy" id="2506947"/>
    <lineage>
        <taxon>Bacteria</taxon>
        <taxon>Candidatus Saccharimonadota</taxon>
        <taxon>Candidatus Saccharimonadia</taxon>
        <taxon>Candidatus Saccharimonadales</taxon>
        <taxon>Candidatus Saccharimonadaceae</taxon>
        <taxon>Candidatus Chaera</taxon>
    </lineage>
</organism>
<dbReference type="CDD" id="cd06462">
    <property type="entry name" value="Peptidase_S24_S26"/>
    <property type="match status" value="1"/>
</dbReference>
<dbReference type="AlphaFoldDB" id="A0A4Q0AKL0"/>
<protein>
    <recommendedName>
        <fullName evidence="2">Peptidase S24/S26A/S26B/S26C domain-containing protein</fullName>
    </recommendedName>
</protein>
<dbReference type="Gene3D" id="2.10.109.10">
    <property type="entry name" value="Umud Fragment, subunit A"/>
    <property type="match status" value="2"/>
</dbReference>
<name>A0A4Q0AKL0_9BACT</name>
<dbReference type="EMBL" id="SCKW01000001">
    <property type="protein sequence ID" value="RWZ82024.1"/>
    <property type="molecule type" value="Genomic_DNA"/>
</dbReference>
<proteinExistence type="predicted"/>
<feature type="transmembrane region" description="Helical" evidence="1">
    <location>
        <begin position="215"/>
        <end position="233"/>
    </location>
</feature>
<reference evidence="3" key="1">
    <citation type="submission" date="2019-01" db="EMBL/GenBank/DDBJ databases">
        <title>Genomic signatures and co-occurrence patterns of the ultra-small Saccharimodia (Patescibacteria phylum) suggest a symbiotic lifestyle.</title>
        <authorList>
            <person name="Lemos L."/>
            <person name="Medeiros J."/>
            <person name="Andreote F."/>
            <person name="Fernandes G."/>
            <person name="Varani A."/>
            <person name="Oliveira G."/>
            <person name="Pylro V."/>
        </authorList>
    </citation>
    <scope>NUCLEOTIDE SEQUENCE [LARGE SCALE GENOMIC DNA]</scope>
    <source>
        <strain evidence="3">AMD01</strain>
    </source>
</reference>
<comment type="caution">
    <text evidence="3">The sequence shown here is derived from an EMBL/GenBank/DDBJ whole genome shotgun (WGS) entry which is preliminary data.</text>
</comment>
<keyword evidence="1" id="KW-0812">Transmembrane</keyword>
<dbReference type="InterPro" id="IPR036286">
    <property type="entry name" value="LexA/Signal_pep-like_sf"/>
</dbReference>
<evidence type="ECO:0000259" key="2">
    <source>
        <dbReference type="Pfam" id="PF00717"/>
    </source>
</evidence>
<keyword evidence="1" id="KW-1133">Transmembrane helix</keyword>
<feature type="transmembrane region" description="Helical" evidence="1">
    <location>
        <begin position="174"/>
        <end position="195"/>
    </location>
</feature>
<feature type="transmembrane region" description="Helical" evidence="1">
    <location>
        <begin position="143"/>
        <end position="162"/>
    </location>
</feature>
<dbReference type="SUPFAM" id="SSF51306">
    <property type="entry name" value="LexA/Signal peptidase"/>
    <property type="match status" value="1"/>
</dbReference>
<feature type="transmembrane region" description="Helical" evidence="1">
    <location>
        <begin position="103"/>
        <end position="123"/>
    </location>
</feature>
<gene>
    <name evidence="3" type="ORF">EOT04_00095</name>
</gene>
<keyword evidence="4" id="KW-1185">Reference proteome</keyword>
<feature type="domain" description="Peptidase S24/S26A/S26B/S26C" evidence="2">
    <location>
        <begin position="5"/>
        <end position="67"/>
    </location>
</feature>